<sequence length="118" mass="13260">MSWQSVSFPSSPSLLFSLAMAMNRLPGRQATGRKVDSLSKYPMGSIVVPRGLFLQVAHRFWLSLSRSVRQNKPFRPCSSSIECQRRWVKGGRPSQPHCHFLTMTTGSGKQSFMAFVLP</sequence>
<dbReference type="VEuPathDB" id="FungiDB:BDV34DRAFT_94553"/>
<dbReference type="AlphaFoldDB" id="A0A5N6DL77"/>
<evidence type="ECO:0000313" key="2">
    <source>
        <dbReference type="Proteomes" id="UP000326532"/>
    </source>
</evidence>
<evidence type="ECO:0000313" key="1">
    <source>
        <dbReference type="EMBL" id="KAB8205851.1"/>
    </source>
</evidence>
<proteinExistence type="predicted"/>
<protein>
    <submittedName>
        <fullName evidence="1">Uncharacterized protein</fullName>
    </submittedName>
</protein>
<dbReference type="Proteomes" id="UP000326532">
    <property type="component" value="Unassembled WGS sequence"/>
</dbReference>
<dbReference type="EMBL" id="ML734967">
    <property type="protein sequence ID" value="KAB8205851.1"/>
    <property type="molecule type" value="Genomic_DNA"/>
</dbReference>
<organism evidence="1 2">
    <name type="scientific">Aspergillus parasiticus</name>
    <dbReference type="NCBI Taxonomy" id="5067"/>
    <lineage>
        <taxon>Eukaryota</taxon>
        <taxon>Fungi</taxon>
        <taxon>Dikarya</taxon>
        <taxon>Ascomycota</taxon>
        <taxon>Pezizomycotina</taxon>
        <taxon>Eurotiomycetes</taxon>
        <taxon>Eurotiomycetidae</taxon>
        <taxon>Eurotiales</taxon>
        <taxon>Aspergillaceae</taxon>
        <taxon>Aspergillus</taxon>
        <taxon>Aspergillus subgen. Circumdati</taxon>
    </lineage>
</organism>
<reference evidence="1 2" key="1">
    <citation type="submission" date="2019-04" db="EMBL/GenBank/DDBJ databases">
        <title>Fungal friends and foes A comparative genomics study of 23 Aspergillus species from section Flavi.</title>
        <authorList>
            <consortium name="DOE Joint Genome Institute"/>
            <person name="Kjaerbolling I."/>
            <person name="Vesth T.C."/>
            <person name="Frisvad J.C."/>
            <person name="Nybo J.L."/>
            <person name="Theobald S."/>
            <person name="Kildgaard S."/>
            <person name="Petersen T.I."/>
            <person name="Kuo A."/>
            <person name="Sato A."/>
            <person name="Lyhne E.K."/>
            <person name="Kogle M.E."/>
            <person name="Wiebenga A."/>
            <person name="Kun R.S."/>
            <person name="Lubbers R.J."/>
            <person name="Makela M.R."/>
            <person name="Barry K."/>
            <person name="Chovatia M."/>
            <person name="Clum A."/>
            <person name="Daum C."/>
            <person name="Haridas S."/>
            <person name="He G."/>
            <person name="LaButti K."/>
            <person name="Lipzen A."/>
            <person name="Mondo S."/>
            <person name="Pangilinan J."/>
            <person name="Riley R."/>
            <person name="Salamov A."/>
            <person name="Simmons B.A."/>
            <person name="Magnuson J.K."/>
            <person name="Henrissat B."/>
            <person name="Mortensen U.H."/>
            <person name="Larsen T.O."/>
            <person name="De vries R.P."/>
            <person name="Grigoriev I.V."/>
            <person name="Machida M."/>
            <person name="Baker S.E."/>
            <person name="Andersen M.R."/>
        </authorList>
    </citation>
    <scope>NUCLEOTIDE SEQUENCE [LARGE SCALE GENOMIC DNA]</scope>
    <source>
        <strain evidence="1 2">CBS 117618</strain>
    </source>
</reference>
<keyword evidence="2" id="KW-1185">Reference proteome</keyword>
<accession>A0A5N6DL77</accession>
<gene>
    <name evidence="1" type="ORF">BDV34DRAFT_94553</name>
</gene>
<name>A0A5N6DL77_ASPPA</name>